<feature type="DNA-binding region" description="DM" evidence="5">
    <location>
        <begin position="1"/>
        <end position="46"/>
    </location>
</feature>
<dbReference type="PROSITE" id="PS50809">
    <property type="entry name" value="DM_2"/>
    <property type="match status" value="1"/>
</dbReference>
<dbReference type="InterPro" id="IPR001275">
    <property type="entry name" value="DM_DNA-bd"/>
</dbReference>
<accession>A0AAV5UMW0</accession>
<evidence type="ECO:0000256" key="3">
    <source>
        <dbReference type="ARBA" id="ARBA00023125"/>
    </source>
</evidence>
<feature type="domain" description="DM" evidence="6">
    <location>
        <begin position="1"/>
        <end position="46"/>
    </location>
</feature>
<name>A0AAV5UMW0_9BILA</name>
<dbReference type="EMBL" id="BTSX01000006">
    <property type="protein sequence ID" value="GMT07679.1"/>
    <property type="molecule type" value="Genomic_DNA"/>
</dbReference>
<sequence>RCRNHAILAFKKNHTPCPYSLCCCENCTLVTEKRRIDLELTLVNNEHALNDYHSSSSETESDDLYISPEAKVMLDLVNSLTYDNFDPKSFDYKALSNFFAQRTIMIPNEWAPLMGEISELVRISLKRIPRLDEIEFHEIQY</sequence>
<dbReference type="InterPro" id="IPR036407">
    <property type="entry name" value="DM_DNA-bd_sf"/>
</dbReference>
<dbReference type="SUPFAM" id="SSF82927">
    <property type="entry name" value="Cysteine-rich DNA binding domain, (DM domain)"/>
    <property type="match status" value="1"/>
</dbReference>
<proteinExistence type="predicted"/>
<dbReference type="GO" id="GO:0043565">
    <property type="term" value="F:sequence-specific DNA binding"/>
    <property type="evidence" value="ECO:0007669"/>
    <property type="project" value="InterPro"/>
</dbReference>
<evidence type="ECO:0000313" key="8">
    <source>
        <dbReference type="Proteomes" id="UP001432027"/>
    </source>
</evidence>
<comment type="subcellular location">
    <subcellularLocation>
        <location evidence="5">Nucleus</location>
    </subcellularLocation>
</comment>
<keyword evidence="4 5" id="KW-0539">Nucleus</keyword>
<keyword evidence="8" id="KW-1185">Reference proteome</keyword>
<dbReference type="GO" id="GO:0046872">
    <property type="term" value="F:metal ion binding"/>
    <property type="evidence" value="ECO:0007669"/>
    <property type="project" value="UniProtKB-KW"/>
</dbReference>
<protein>
    <recommendedName>
        <fullName evidence="6">DM domain-containing protein</fullName>
    </recommendedName>
</protein>
<organism evidence="7 8">
    <name type="scientific">Pristionchus entomophagus</name>
    <dbReference type="NCBI Taxonomy" id="358040"/>
    <lineage>
        <taxon>Eukaryota</taxon>
        <taxon>Metazoa</taxon>
        <taxon>Ecdysozoa</taxon>
        <taxon>Nematoda</taxon>
        <taxon>Chromadorea</taxon>
        <taxon>Rhabditida</taxon>
        <taxon>Rhabditina</taxon>
        <taxon>Diplogasteromorpha</taxon>
        <taxon>Diplogasteroidea</taxon>
        <taxon>Neodiplogasteridae</taxon>
        <taxon>Pristionchus</taxon>
    </lineage>
</organism>
<reference evidence="7" key="1">
    <citation type="submission" date="2023-10" db="EMBL/GenBank/DDBJ databases">
        <title>Genome assembly of Pristionchus species.</title>
        <authorList>
            <person name="Yoshida K."/>
            <person name="Sommer R.J."/>
        </authorList>
    </citation>
    <scope>NUCLEOTIDE SEQUENCE</scope>
    <source>
        <strain evidence="7">RS0144</strain>
    </source>
</reference>
<dbReference type="Proteomes" id="UP001432027">
    <property type="component" value="Unassembled WGS sequence"/>
</dbReference>
<dbReference type="AlphaFoldDB" id="A0AAV5UMW0"/>
<dbReference type="GO" id="GO:0006355">
    <property type="term" value="P:regulation of DNA-templated transcription"/>
    <property type="evidence" value="ECO:0007669"/>
    <property type="project" value="InterPro"/>
</dbReference>
<comment type="caution">
    <text evidence="7">The sequence shown here is derived from an EMBL/GenBank/DDBJ whole genome shotgun (WGS) entry which is preliminary data.</text>
</comment>
<keyword evidence="3 5" id="KW-0238">DNA-binding</keyword>
<keyword evidence="1 5" id="KW-0479">Metal-binding</keyword>
<evidence type="ECO:0000256" key="1">
    <source>
        <dbReference type="ARBA" id="ARBA00022723"/>
    </source>
</evidence>
<dbReference type="Gene3D" id="4.10.1040.10">
    <property type="entry name" value="DM DNA-binding domain"/>
    <property type="match status" value="1"/>
</dbReference>
<evidence type="ECO:0000256" key="2">
    <source>
        <dbReference type="ARBA" id="ARBA00022833"/>
    </source>
</evidence>
<evidence type="ECO:0000256" key="4">
    <source>
        <dbReference type="ARBA" id="ARBA00023242"/>
    </source>
</evidence>
<dbReference type="Pfam" id="PF00751">
    <property type="entry name" value="DM"/>
    <property type="match status" value="1"/>
</dbReference>
<evidence type="ECO:0000259" key="6">
    <source>
        <dbReference type="PROSITE" id="PS50809"/>
    </source>
</evidence>
<evidence type="ECO:0000313" key="7">
    <source>
        <dbReference type="EMBL" id="GMT07679.1"/>
    </source>
</evidence>
<gene>
    <name evidence="7" type="ORF">PENTCL1PPCAC_29853</name>
</gene>
<dbReference type="SMART" id="SM00301">
    <property type="entry name" value="DM"/>
    <property type="match status" value="1"/>
</dbReference>
<dbReference type="GO" id="GO:0005634">
    <property type="term" value="C:nucleus"/>
    <property type="evidence" value="ECO:0007669"/>
    <property type="project" value="UniProtKB-SubCell"/>
</dbReference>
<keyword evidence="2 5" id="KW-0862">Zinc</keyword>
<feature type="non-terminal residue" evidence="7">
    <location>
        <position position="1"/>
    </location>
</feature>
<evidence type="ECO:0000256" key="5">
    <source>
        <dbReference type="PROSITE-ProRule" id="PRU00070"/>
    </source>
</evidence>